<organism evidence="2 3">
    <name type="scientific">Pleurodeles waltl</name>
    <name type="common">Iberian ribbed newt</name>
    <dbReference type="NCBI Taxonomy" id="8319"/>
    <lineage>
        <taxon>Eukaryota</taxon>
        <taxon>Metazoa</taxon>
        <taxon>Chordata</taxon>
        <taxon>Craniata</taxon>
        <taxon>Vertebrata</taxon>
        <taxon>Euteleostomi</taxon>
        <taxon>Amphibia</taxon>
        <taxon>Batrachia</taxon>
        <taxon>Caudata</taxon>
        <taxon>Salamandroidea</taxon>
        <taxon>Salamandridae</taxon>
        <taxon>Pleurodelinae</taxon>
        <taxon>Pleurodeles</taxon>
    </lineage>
</organism>
<sequence length="82" mass="8781">MPKRGAEDACEQKEEEKEKNITGDQPGSNEDSQGGTETTESDKEEENRGPRGGNLSLGVGVDQEPARKDDTSKTPRHVPGGT</sequence>
<name>A0AAV7VF19_PLEWA</name>
<evidence type="ECO:0000313" key="3">
    <source>
        <dbReference type="Proteomes" id="UP001066276"/>
    </source>
</evidence>
<evidence type="ECO:0000256" key="1">
    <source>
        <dbReference type="SAM" id="MobiDB-lite"/>
    </source>
</evidence>
<comment type="caution">
    <text evidence="2">The sequence shown here is derived from an EMBL/GenBank/DDBJ whole genome shotgun (WGS) entry which is preliminary data.</text>
</comment>
<keyword evidence="3" id="KW-1185">Reference proteome</keyword>
<feature type="compositionally biased region" description="Basic and acidic residues" evidence="1">
    <location>
        <begin position="64"/>
        <end position="73"/>
    </location>
</feature>
<dbReference type="EMBL" id="JANPWB010000003">
    <property type="protein sequence ID" value="KAJ1199214.1"/>
    <property type="molecule type" value="Genomic_DNA"/>
</dbReference>
<protein>
    <submittedName>
        <fullName evidence="2">Uncharacterized protein</fullName>
    </submittedName>
</protein>
<proteinExistence type="predicted"/>
<feature type="region of interest" description="Disordered" evidence="1">
    <location>
        <begin position="1"/>
        <end position="82"/>
    </location>
</feature>
<dbReference type="Proteomes" id="UP001066276">
    <property type="component" value="Chromosome 2_1"/>
</dbReference>
<evidence type="ECO:0000313" key="2">
    <source>
        <dbReference type="EMBL" id="KAJ1199214.1"/>
    </source>
</evidence>
<feature type="compositionally biased region" description="Polar residues" evidence="1">
    <location>
        <begin position="22"/>
        <end position="38"/>
    </location>
</feature>
<accession>A0AAV7VF19</accession>
<feature type="compositionally biased region" description="Basic and acidic residues" evidence="1">
    <location>
        <begin position="1"/>
        <end position="21"/>
    </location>
</feature>
<gene>
    <name evidence="2" type="ORF">NDU88_003052</name>
</gene>
<dbReference type="AlphaFoldDB" id="A0AAV7VF19"/>
<reference evidence="2" key="1">
    <citation type="journal article" date="2022" name="bioRxiv">
        <title>Sequencing and chromosome-scale assembly of the giantPleurodeles waltlgenome.</title>
        <authorList>
            <person name="Brown T."/>
            <person name="Elewa A."/>
            <person name="Iarovenko S."/>
            <person name="Subramanian E."/>
            <person name="Araus A.J."/>
            <person name="Petzold A."/>
            <person name="Susuki M."/>
            <person name="Suzuki K.-i.T."/>
            <person name="Hayashi T."/>
            <person name="Toyoda A."/>
            <person name="Oliveira C."/>
            <person name="Osipova E."/>
            <person name="Leigh N.D."/>
            <person name="Simon A."/>
            <person name="Yun M.H."/>
        </authorList>
    </citation>
    <scope>NUCLEOTIDE SEQUENCE</scope>
    <source>
        <strain evidence="2">20211129_DDA</strain>
        <tissue evidence="2">Liver</tissue>
    </source>
</reference>